<dbReference type="CDD" id="cd00866">
    <property type="entry name" value="PEBP_euk"/>
    <property type="match status" value="1"/>
</dbReference>
<name>A0AA40FBK2_9PEZI</name>
<dbReference type="InterPro" id="IPR008914">
    <property type="entry name" value="PEBP"/>
</dbReference>
<evidence type="ECO:0000313" key="7">
    <source>
        <dbReference type="EMBL" id="KAK0754773.1"/>
    </source>
</evidence>
<gene>
    <name evidence="7" type="ORF">B0T18DRAFT_425111</name>
</gene>
<organism evidence="7 8">
    <name type="scientific">Schizothecium vesticola</name>
    <dbReference type="NCBI Taxonomy" id="314040"/>
    <lineage>
        <taxon>Eukaryota</taxon>
        <taxon>Fungi</taxon>
        <taxon>Dikarya</taxon>
        <taxon>Ascomycota</taxon>
        <taxon>Pezizomycotina</taxon>
        <taxon>Sordariomycetes</taxon>
        <taxon>Sordariomycetidae</taxon>
        <taxon>Sordariales</taxon>
        <taxon>Schizotheciaceae</taxon>
        <taxon>Schizothecium</taxon>
    </lineage>
</organism>
<evidence type="ECO:0000256" key="3">
    <source>
        <dbReference type="ARBA" id="ARBA00037226"/>
    </source>
</evidence>
<comment type="similarity">
    <text evidence="4">Belongs to the phosphatidylethanolamine-binding protein family. Mitochondrion-specific ribosomal protein mL38 subfamily.</text>
</comment>
<evidence type="ECO:0000256" key="6">
    <source>
        <dbReference type="SAM" id="MobiDB-lite"/>
    </source>
</evidence>
<accession>A0AA40FBK2</accession>
<dbReference type="InterPro" id="IPR035810">
    <property type="entry name" value="PEBP_euk"/>
</dbReference>
<dbReference type="Proteomes" id="UP001172155">
    <property type="component" value="Unassembled WGS sequence"/>
</dbReference>
<proteinExistence type="inferred from homology"/>
<evidence type="ECO:0000256" key="2">
    <source>
        <dbReference type="ARBA" id="ARBA00023128"/>
    </source>
</evidence>
<feature type="region of interest" description="Disordered" evidence="6">
    <location>
        <begin position="1"/>
        <end position="82"/>
    </location>
</feature>
<keyword evidence="2" id="KW-0496">Mitochondrion</keyword>
<dbReference type="EMBL" id="JAUKUD010000001">
    <property type="protein sequence ID" value="KAK0754773.1"/>
    <property type="molecule type" value="Genomic_DNA"/>
</dbReference>
<dbReference type="AlphaFoldDB" id="A0AA40FBK2"/>
<dbReference type="Gene3D" id="1.20.58.1180">
    <property type="match status" value="1"/>
</dbReference>
<dbReference type="GO" id="GO:0005739">
    <property type="term" value="C:mitochondrion"/>
    <property type="evidence" value="ECO:0007669"/>
    <property type="project" value="UniProtKB-SubCell"/>
</dbReference>
<evidence type="ECO:0000256" key="1">
    <source>
        <dbReference type="ARBA" id="ARBA00004173"/>
    </source>
</evidence>
<sequence>MSSRSQRVTRPILRSLQQQRSAATCPSQPLAIRQFSSTTARKNEGTTIEQSPTAPDAPRPPMKVSGSQWTPEQLERLTSPIMGSRRRRAALATSDNIPFEQMPYECFQEARKILNEDRQEKIAEIVAETEKIKRIEAQDPSTYRGGEIYKQKRLASLRKHIEELKILADINDPLVKRRFEDGMGDMSKPIYRYLAERKWRKMDYKILVQRLNQFDIVPDLLAKFDPVMDVKMSFRGRTTPPGTTLECTVTEVAPTLKLQVFNAGERLLSIVVVDADVPDVERDWFSRRCHFMAVNIPWDATKKMLPLRHFGTANDRSGGALAVPWLPPFAQKGAPYHRLSIFILEQKPGEALDEAALRARYDGAGRDGFSLKGFRDKYALEPVGFSIFRTEWDATTAAVMERHGIPGADVEFKFQHMRSLKGPRKAKGWEAKRQKPKYKSLWKYTKRIA</sequence>
<dbReference type="PANTHER" id="PTHR11362">
    <property type="entry name" value="PHOSPHATIDYLETHANOLAMINE-BINDING PROTEIN"/>
    <property type="match status" value="1"/>
</dbReference>
<comment type="subcellular location">
    <subcellularLocation>
        <location evidence="1">Mitochondrion</location>
    </subcellularLocation>
</comment>
<comment type="caution">
    <text evidence="7">The sequence shown here is derived from an EMBL/GenBank/DDBJ whole genome shotgun (WGS) entry which is preliminary data.</text>
</comment>
<feature type="compositionally biased region" description="Polar residues" evidence="6">
    <location>
        <begin position="15"/>
        <end position="27"/>
    </location>
</feature>
<dbReference type="Pfam" id="PF01161">
    <property type="entry name" value="PBP"/>
    <property type="match status" value="1"/>
</dbReference>
<keyword evidence="8" id="KW-1185">Reference proteome</keyword>
<dbReference type="FunFam" id="3.90.280.10:FF:000004">
    <property type="entry name" value="Mitochondrial large ribosomal subunit YmL35"/>
    <property type="match status" value="1"/>
</dbReference>
<evidence type="ECO:0000256" key="4">
    <source>
        <dbReference type="ARBA" id="ARBA00038016"/>
    </source>
</evidence>
<evidence type="ECO:0000256" key="5">
    <source>
        <dbReference type="ARBA" id="ARBA00039444"/>
    </source>
</evidence>
<protein>
    <recommendedName>
        <fullName evidence="5">Large ribosomal subunit protein mL38</fullName>
    </recommendedName>
</protein>
<feature type="compositionally biased region" description="Polar residues" evidence="6">
    <location>
        <begin position="34"/>
        <end position="53"/>
    </location>
</feature>
<reference evidence="7" key="1">
    <citation type="submission" date="2023-06" db="EMBL/GenBank/DDBJ databases">
        <title>Genome-scale phylogeny and comparative genomics of the fungal order Sordariales.</title>
        <authorList>
            <consortium name="Lawrence Berkeley National Laboratory"/>
            <person name="Hensen N."/>
            <person name="Bonometti L."/>
            <person name="Westerberg I."/>
            <person name="Brannstrom I.O."/>
            <person name="Guillou S."/>
            <person name="Cros-Aarteil S."/>
            <person name="Calhoun S."/>
            <person name="Haridas S."/>
            <person name="Kuo A."/>
            <person name="Mondo S."/>
            <person name="Pangilinan J."/>
            <person name="Riley R."/>
            <person name="LaButti K."/>
            <person name="Andreopoulos B."/>
            <person name="Lipzen A."/>
            <person name="Chen C."/>
            <person name="Yanf M."/>
            <person name="Daum C."/>
            <person name="Ng V."/>
            <person name="Clum A."/>
            <person name="Steindorff A."/>
            <person name="Ohm R."/>
            <person name="Martin F."/>
            <person name="Silar P."/>
            <person name="Natvig D."/>
            <person name="Lalanne C."/>
            <person name="Gautier V."/>
            <person name="Ament-velasquez S.L."/>
            <person name="Kruys A."/>
            <person name="Hutchinson M.I."/>
            <person name="Powell A.J."/>
            <person name="Barry K."/>
            <person name="Miller A.N."/>
            <person name="Grigoriev I.V."/>
            <person name="Debuchy R."/>
            <person name="Gladieux P."/>
            <person name="Thoren M.H."/>
            <person name="Johannesson H."/>
        </authorList>
    </citation>
    <scope>NUCLEOTIDE SEQUENCE</scope>
    <source>
        <strain evidence="7">SMH3187-1</strain>
    </source>
</reference>
<evidence type="ECO:0000313" key="8">
    <source>
        <dbReference type="Proteomes" id="UP001172155"/>
    </source>
</evidence>
<dbReference type="PANTHER" id="PTHR11362:SF82">
    <property type="entry name" value="PHOSPHATIDYLETHANOLAMINE-BINDING PROTEIN 4"/>
    <property type="match status" value="1"/>
</dbReference>
<dbReference type="Gene3D" id="3.90.280.10">
    <property type="entry name" value="PEBP-like"/>
    <property type="match status" value="1"/>
</dbReference>
<dbReference type="SUPFAM" id="SSF49777">
    <property type="entry name" value="PEBP-like"/>
    <property type="match status" value="1"/>
</dbReference>
<dbReference type="InterPro" id="IPR036610">
    <property type="entry name" value="PEBP-like_sf"/>
</dbReference>
<comment type="function">
    <text evidence="3">Component of the mitochondrial ribosome (mitoribosome), a dedicated translation machinery responsible for the synthesis of mitochondrial genome-encoded proteins, including at least some of the essential transmembrane subunits of the mitochondrial respiratory chain. The mitoribosomes are attached to the mitochondrial inner membrane and translation products are cotranslationally integrated into the membrane.</text>
</comment>